<organism evidence="3 4">
    <name type="scientific">Paenibacillus contaminans</name>
    <dbReference type="NCBI Taxonomy" id="450362"/>
    <lineage>
        <taxon>Bacteria</taxon>
        <taxon>Bacillati</taxon>
        <taxon>Bacillota</taxon>
        <taxon>Bacilli</taxon>
        <taxon>Bacillales</taxon>
        <taxon>Paenibacillaceae</taxon>
        <taxon>Paenibacillus</taxon>
    </lineage>
</organism>
<dbReference type="EMBL" id="QMFB01000024">
    <property type="protein sequence ID" value="RAV15308.1"/>
    <property type="molecule type" value="Genomic_DNA"/>
</dbReference>
<dbReference type="AlphaFoldDB" id="A0A329M6B9"/>
<dbReference type="OrthoDB" id="9787283at2"/>
<protein>
    <submittedName>
        <fullName evidence="3">ABC transporter substrate-binding protein</fullName>
    </submittedName>
</protein>
<proteinExistence type="predicted"/>
<dbReference type="PROSITE" id="PS51257">
    <property type="entry name" value="PROKAR_LIPOPROTEIN"/>
    <property type="match status" value="1"/>
</dbReference>
<keyword evidence="2" id="KW-0732">Signal</keyword>
<evidence type="ECO:0000256" key="1">
    <source>
        <dbReference type="SAM" id="MobiDB-lite"/>
    </source>
</evidence>
<feature type="region of interest" description="Disordered" evidence="1">
    <location>
        <begin position="28"/>
        <end position="52"/>
    </location>
</feature>
<dbReference type="InterPro" id="IPR050490">
    <property type="entry name" value="Bact_solute-bd_prot1"/>
</dbReference>
<evidence type="ECO:0000313" key="3">
    <source>
        <dbReference type="EMBL" id="RAV15308.1"/>
    </source>
</evidence>
<keyword evidence="4" id="KW-1185">Reference proteome</keyword>
<gene>
    <name evidence="3" type="ORF">DQG23_30360</name>
</gene>
<sequence>MKLKRASMATTASILLAASVLSACSQSKETEPPASAQPKESAAAPATGGKYDPPIELTSVNFTYGSSTKFGNGDDMNNNPWTRHLKDTLGISVKTLWEVPSAELEQKTNLLIASGELPDFFLVTATQLVQLEKANLIEDMTNVYKQHAPDNVKQVMEQAGKEVTEAATIKGKLMGIPFTGVAKESVPLLWVREDWMKKLNLPEPKTMQDVLAISEAFTNKDPDGNGKNDTFGLAMDKDLGLAGGLLNAYHAYRSIWVKDKNGQLAYSSVQPEMKTALAKLQEMYKTGQLDKEFGVKNTAKVNEDIGSNKVGMMYSSLTAGIAPLAGLTKDAVWKPYPAPSADGQPTLLQHPLNTFYGFWVVKKGTKHPEAVLKLADEWIKLFYLNTSDDLFKKFNADGSISYWMNSPVKMYKSFKNAEISTHLEPLLKSDKKPEADQLAKLTPEERQEYDYIQKYKAGDKSLWGWASRSEIGGSGSIVNQYIKNNQFMPNLFTAPPTPAMVQKNANLLKTELEVFTKIILGESVDLFDQFVSDWKKLGGDEMTKEVNDWYKSK</sequence>
<dbReference type="PANTHER" id="PTHR43649">
    <property type="entry name" value="ARABINOSE-BINDING PROTEIN-RELATED"/>
    <property type="match status" value="1"/>
</dbReference>
<dbReference type="SUPFAM" id="SSF53850">
    <property type="entry name" value="Periplasmic binding protein-like II"/>
    <property type="match status" value="1"/>
</dbReference>
<reference evidence="3 4" key="1">
    <citation type="journal article" date="2009" name="Int. J. Syst. Evol. Microbiol.">
        <title>Paenibacillus contaminans sp. nov., isolated from a contaminated laboratory plate.</title>
        <authorList>
            <person name="Chou J.H."/>
            <person name="Lee J.H."/>
            <person name="Lin M.C."/>
            <person name="Chang P.S."/>
            <person name="Arun A.B."/>
            <person name="Young C.C."/>
            <person name="Chen W.M."/>
        </authorList>
    </citation>
    <scope>NUCLEOTIDE SEQUENCE [LARGE SCALE GENOMIC DNA]</scope>
    <source>
        <strain evidence="3 4">CKOBP-6</strain>
    </source>
</reference>
<dbReference type="Proteomes" id="UP000250369">
    <property type="component" value="Unassembled WGS sequence"/>
</dbReference>
<feature type="signal peptide" evidence="2">
    <location>
        <begin position="1"/>
        <end position="23"/>
    </location>
</feature>
<dbReference type="CDD" id="cd13580">
    <property type="entry name" value="PBP2_AlgQ_like_1"/>
    <property type="match status" value="1"/>
</dbReference>
<feature type="chain" id="PRO_5016260194" evidence="2">
    <location>
        <begin position="24"/>
        <end position="553"/>
    </location>
</feature>
<comment type="caution">
    <text evidence="3">The sequence shown here is derived from an EMBL/GenBank/DDBJ whole genome shotgun (WGS) entry which is preliminary data.</text>
</comment>
<evidence type="ECO:0000313" key="4">
    <source>
        <dbReference type="Proteomes" id="UP000250369"/>
    </source>
</evidence>
<accession>A0A329M6B9</accession>
<dbReference type="Gene3D" id="3.40.190.10">
    <property type="entry name" value="Periplasmic binding protein-like II"/>
    <property type="match status" value="3"/>
</dbReference>
<dbReference type="RefSeq" id="WP_113034792.1">
    <property type="nucleotide sequence ID" value="NZ_QMFB01000024.1"/>
</dbReference>
<evidence type="ECO:0000256" key="2">
    <source>
        <dbReference type="SAM" id="SignalP"/>
    </source>
</evidence>
<name>A0A329M6B9_9BACL</name>